<sequence>MNLNETAERHKSVPLQDRKTALFRHFSKIGAVSGVKQLFLIMKKR</sequence>
<organism evidence="1 2">
    <name type="scientific">Listeria grayi DSM 20601</name>
    <dbReference type="NCBI Taxonomy" id="525367"/>
    <lineage>
        <taxon>Bacteria</taxon>
        <taxon>Bacillati</taxon>
        <taxon>Bacillota</taxon>
        <taxon>Bacilli</taxon>
        <taxon>Bacillales</taxon>
        <taxon>Listeriaceae</taxon>
        <taxon>Listeria</taxon>
    </lineage>
</organism>
<dbReference type="AlphaFoldDB" id="D7UY22"/>
<name>D7UY22_LISGR</name>
<keyword evidence="2" id="KW-1185">Reference proteome</keyword>
<proteinExistence type="predicted"/>
<protein>
    <submittedName>
        <fullName evidence="1">Uncharacterized protein</fullName>
    </submittedName>
</protein>
<dbReference type="HOGENOM" id="CLU_3201635_0_0_9"/>
<comment type="caution">
    <text evidence="1">The sequence shown here is derived from an EMBL/GenBank/DDBJ whole genome shotgun (WGS) entry which is preliminary data.</text>
</comment>
<accession>D7UY22</accession>
<dbReference type="EMBL" id="ACCR02000003">
    <property type="protein sequence ID" value="EFI84580.1"/>
    <property type="molecule type" value="Genomic_DNA"/>
</dbReference>
<evidence type="ECO:0000313" key="2">
    <source>
        <dbReference type="Proteomes" id="UP000010119"/>
    </source>
</evidence>
<evidence type="ECO:0000313" key="1">
    <source>
        <dbReference type="EMBL" id="EFI84580.1"/>
    </source>
</evidence>
<dbReference type="Proteomes" id="UP000010119">
    <property type="component" value="Unassembled WGS sequence"/>
</dbReference>
<gene>
    <name evidence="1" type="ORF">HMPREF0556_11133</name>
</gene>
<dbReference type="STRING" id="525367.HMPREF0556_11133"/>
<reference evidence="1" key="1">
    <citation type="submission" date="2010-06" db="EMBL/GenBank/DDBJ databases">
        <authorList>
            <person name="Muzny D."/>
            <person name="Qin X."/>
            <person name="Buhay C."/>
            <person name="Dugan-Rocha S."/>
            <person name="Ding Y."/>
            <person name="Chen G."/>
            <person name="Hawes A."/>
            <person name="Holder M."/>
            <person name="Jhangiani S."/>
            <person name="Johnson A."/>
            <person name="Khan Z."/>
            <person name="Li Z."/>
            <person name="Liu W."/>
            <person name="Liu X."/>
            <person name="Perez L."/>
            <person name="Shen H."/>
            <person name="Wang Q."/>
            <person name="Watt J."/>
            <person name="Xi L."/>
            <person name="Xin Y."/>
            <person name="Zhou J."/>
            <person name="Deng J."/>
            <person name="Jiang H."/>
            <person name="Liu Y."/>
            <person name="Qu J."/>
            <person name="Song X.-Z."/>
            <person name="Zhang L."/>
            <person name="Villasana D."/>
            <person name="Johnson A."/>
            <person name="Liu J."/>
            <person name="Liyanage D."/>
            <person name="Lorensuhewa L."/>
            <person name="Robinson T."/>
            <person name="Song A."/>
            <person name="Song B.-B."/>
            <person name="Dinh H."/>
            <person name="Thornton R."/>
            <person name="Coyle M."/>
            <person name="Francisco L."/>
            <person name="Jackson L."/>
            <person name="Javaid M."/>
            <person name="Korchina V."/>
            <person name="Kovar C."/>
            <person name="Mata R."/>
            <person name="Mathew T."/>
            <person name="Ngo R."/>
            <person name="Nguyen L."/>
            <person name="Nguyen N."/>
            <person name="Okwuonu G."/>
            <person name="Ongeri F."/>
            <person name="Pham C."/>
            <person name="Simmons D."/>
            <person name="Wilczek-Boney K."/>
            <person name="Hale W."/>
            <person name="Jakkamsetti A."/>
            <person name="Pham P."/>
            <person name="Ruth R."/>
            <person name="San Lucas F."/>
            <person name="Warren J."/>
            <person name="Zhang J."/>
            <person name="Zhao Z."/>
            <person name="Zhou C."/>
            <person name="Zhu D."/>
            <person name="Lee S."/>
            <person name="Bess C."/>
            <person name="Blankenburg K."/>
            <person name="Forbes L."/>
            <person name="Fu Q."/>
            <person name="Gubbala S."/>
            <person name="Hirani K."/>
            <person name="Jayaseelan J.C."/>
            <person name="Lara F."/>
            <person name="Munidasa M."/>
            <person name="Palculict T."/>
            <person name="Patil S."/>
            <person name="Pu L.-L."/>
            <person name="Saada N."/>
            <person name="Tang L."/>
            <person name="Weissenberger G."/>
            <person name="Zhu Y."/>
            <person name="Hemphill L."/>
            <person name="Shang Y."/>
            <person name="Youmans B."/>
            <person name="Ayvaz T."/>
            <person name="Ross M."/>
            <person name="Santibanez J."/>
            <person name="Aqrawi P."/>
            <person name="Gross S."/>
            <person name="Joshi V."/>
            <person name="Fowler G."/>
            <person name="Nazareth L."/>
            <person name="Reid J."/>
            <person name="Worley K."/>
            <person name="Petrosino J."/>
            <person name="Highlander S."/>
            <person name="Gibbs R."/>
        </authorList>
    </citation>
    <scope>NUCLEOTIDE SEQUENCE [LARGE SCALE GENOMIC DNA]</scope>
    <source>
        <strain evidence="1">DSM 20601</strain>
    </source>
</reference>